<evidence type="ECO:0000313" key="3">
    <source>
        <dbReference type="EMBL" id="HIZ15457.1"/>
    </source>
</evidence>
<comment type="caution">
    <text evidence="3">The sequence shown here is derived from an EMBL/GenBank/DDBJ whole genome shotgun (WGS) entry which is preliminary data.</text>
</comment>
<feature type="domain" description="BACON" evidence="2">
    <location>
        <begin position="270"/>
        <end position="330"/>
    </location>
</feature>
<dbReference type="InterPro" id="IPR024361">
    <property type="entry name" value="BACON"/>
</dbReference>
<sequence length="532" mass="57002">MKKLFYPLILCAAVAAVVGCKKDAGEKTSYKLEVSPRALNFEATGAAAQTVTVTAENVEWEVVKAAEATWVTVTTDEANSTISVSVDDNTAETERTAQIQVAPVANDSVEAKTITVTQAAGNGEGGDGGDEDLSNVTMKLSANNAKFAGAGETVEITVTFEGTDRMLPFTVTPDDPECDWLTIEINEGVIALTAGLNDNTVSRSAMLTVKPESDQIGAKKISVSQEAGAVSKIEPTIFFPLDFRWDETTEKQLMVTLTGLETFVASAVNEDGSACDWVKLRQKHYMEGKYYLYVSVDNNMEEVARTATIILEAGEGEPAATPVELTVTQEAGKKGLSTLTGDEVLPSFATVNVSVTPYVNPDAQTTSPWSFTMYTDGLSMNVWGKYVGTGTLLRFTLQGPSLPFDPDEENYSYTLADGEYKGVPRVAYGEKADPFTFAQGDNGGINASAWVAYYENDAITKQAPLFGSITTKNTGENSYEITFNLTDDLGHTITGSWSGTFSELRELGMREPGGSADDGSVDDDFGDVTPEL</sequence>
<dbReference type="Pfam" id="PF13004">
    <property type="entry name" value="BACON"/>
    <property type="match status" value="2"/>
</dbReference>
<dbReference type="InterPro" id="IPR013783">
    <property type="entry name" value="Ig-like_fold"/>
</dbReference>
<dbReference type="CDD" id="cd14948">
    <property type="entry name" value="BACON"/>
    <property type="match status" value="1"/>
</dbReference>
<evidence type="ECO:0000256" key="1">
    <source>
        <dbReference type="SAM" id="MobiDB-lite"/>
    </source>
</evidence>
<proteinExistence type="predicted"/>
<name>A0A9D2DEB8_9BACT</name>
<accession>A0A9D2DEB8</accession>
<evidence type="ECO:0000313" key="4">
    <source>
        <dbReference type="Proteomes" id="UP000824014"/>
    </source>
</evidence>
<dbReference type="PROSITE" id="PS51257">
    <property type="entry name" value="PROKAR_LIPOPROTEIN"/>
    <property type="match status" value="1"/>
</dbReference>
<protein>
    <recommendedName>
        <fullName evidence="2">BACON domain-containing protein</fullName>
    </recommendedName>
</protein>
<dbReference type="EMBL" id="DXCC01000019">
    <property type="protein sequence ID" value="HIZ15457.1"/>
    <property type="molecule type" value="Genomic_DNA"/>
</dbReference>
<reference evidence="3" key="2">
    <citation type="submission" date="2021-04" db="EMBL/GenBank/DDBJ databases">
        <authorList>
            <person name="Gilroy R."/>
        </authorList>
    </citation>
    <scope>NUCLEOTIDE SEQUENCE</scope>
    <source>
        <strain evidence="3">ChiHjej11B10-19426</strain>
    </source>
</reference>
<dbReference type="AlphaFoldDB" id="A0A9D2DEB8"/>
<gene>
    <name evidence="3" type="ORF">H9816_06065</name>
</gene>
<dbReference type="Gene3D" id="2.60.40.10">
    <property type="entry name" value="Immunoglobulins"/>
    <property type="match status" value="2"/>
</dbReference>
<evidence type="ECO:0000259" key="2">
    <source>
        <dbReference type="Pfam" id="PF13004"/>
    </source>
</evidence>
<dbReference type="Proteomes" id="UP000824014">
    <property type="component" value="Unassembled WGS sequence"/>
</dbReference>
<feature type="domain" description="BACON" evidence="2">
    <location>
        <begin position="62"/>
        <end position="119"/>
    </location>
</feature>
<reference evidence="3" key="1">
    <citation type="journal article" date="2021" name="PeerJ">
        <title>Extensive microbial diversity within the chicken gut microbiome revealed by metagenomics and culture.</title>
        <authorList>
            <person name="Gilroy R."/>
            <person name="Ravi A."/>
            <person name="Getino M."/>
            <person name="Pursley I."/>
            <person name="Horton D.L."/>
            <person name="Alikhan N.F."/>
            <person name="Baker D."/>
            <person name="Gharbi K."/>
            <person name="Hall N."/>
            <person name="Watson M."/>
            <person name="Adriaenssens E.M."/>
            <person name="Foster-Nyarko E."/>
            <person name="Jarju S."/>
            <person name="Secka A."/>
            <person name="Antonio M."/>
            <person name="Oren A."/>
            <person name="Chaudhuri R.R."/>
            <person name="La Ragione R."/>
            <person name="Hildebrand F."/>
            <person name="Pallen M.J."/>
        </authorList>
    </citation>
    <scope>NUCLEOTIDE SEQUENCE</scope>
    <source>
        <strain evidence="3">ChiHjej11B10-19426</strain>
    </source>
</reference>
<feature type="region of interest" description="Disordered" evidence="1">
    <location>
        <begin position="507"/>
        <end position="532"/>
    </location>
</feature>
<organism evidence="3 4">
    <name type="scientific">Candidatus Tidjanibacter faecipullorum</name>
    <dbReference type="NCBI Taxonomy" id="2838766"/>
    <lineage>
        <taxon>Bacteria</taxon>
        <taxon>Pseudomonadati</taxon>
        <taxon>Bacteroidota</taxon>
        <taxon>Bacteroidia</taxon>
        <taxon>Bacteroidales</taxon>
        <taxon>Rikenellaceae</taxon>
        <taxon>Tidjanibacter</taxon>
    </lineage>
</organism>